<reference evidence="2" key="1">
    <citation type="submission" date="2022-01" db="EMBL/GenBank/DDBJ databases">
        <authorList>
            <person name="King R."/>
        </authorList>
    </citation>
    <scope>NUCLEOTIDE SEQUENCE</scope>
</reference>
<evidence type="ECO:0000313" key="2">
    <source>
        <dbReference type="EMBL" id="CAH1401146.1"/>
    </source>
</evidence>
<dbReference type="InterPro" id="IPR015655">
    <property type="entry name" value="PP2C"/>
</dbReference>
<dbReference type="SUPFAM" id="SSF81606">
    <property type="entry name" value="PP2C-like"/>
    <property type="match status" value="1"/>
</dbReference>
<dbReference type="InterPro" id="IPR036457">
    <property type="entry name" value="PPM-type-like_dom_sf"/>
</dbReference>
<dbReference type="GO" id="GO:0004741">
    <property type="term" value="F:[pyruvate dehydrogenase (acetyl-transferring)]-phosphatase activity"/>
    <property type="evidence" value="ECO:0007669"/>
    <property type="project" value="TreeGrafter"/>
</dbReference>
<dbReference type="Proteomes" id="UP001152798">
    <property type="component" value="Chromosome 5"/>
</dbReference>
<dbReference type="Gene3D" id="3.60.40.10">
    <property type="entry name" value="PPM-type phosphatase domain"/>
    <property type="match status" value="1"/>
</dbReference>
<dbReference type="AlphaFoldDB" id="A0A9P0HFM9"/>
<name>A0A9P0HFM9_NEZVI</name>
<gene>
    <name evidence="2" type="ORF">NEZAVI_LOCUS10230</name>
</gene>
<keyword evidence="3" id="KW-1185">Reference proteome</keyword>
<organism evidence="2 3">
    <name type="scientific">Nezara viridula</name>
    <name type="common">Southern green stink bug</name>
    <name type="synonym">Cimex viridulus</name>
    <dbReference type="NCBI Taxonomy" id="85310"/>
    <lineage>
        <taxon>Eukaryota</taxon>
        <taxon>Metazoa</taxon>
        <taxon>Ecdysozoa</taxon>
        <taxon>Arthropoda</taxon>
        <taxon>Hexapoda</taxon>
        <taxon>Insecta</taxon>
        <taxon>Pterygota</taxon>
        <taxon>Neoptera</taxon>
        <taxon>Paraneoptera</taxon>
        <taxon>Hemiptera</taxon>
        <taxon>Heteroptera</taxon>
        <taxon>Panheteroptera</taxon>
        <taxon>Pentatomomorpha</taxon>
        <taxon>Pentatomoidea</taxon>
        <taxon>Pentatomidae</taxon>
        <taxon>Pentatominae</taxon>
        <taxon>Nezara</taxon>
    </lineage>
</organism>
<dbReference type="PANTHER" id="PTHR13832">
    <property type="entry name" value="PROTEIN PHOSPHATASE 2C"/>
    <property type="match status" value="1"/>
</dbReference>
<dbReference type="InterPro" id="IPR001932">
    <property type="entry name" value="PPM-type_phosphatase-like_dom"/>
</dbReference>
<sequence>MKCNKCFWKTFTSRTTIKRFVSTEPSVSDKLRKNEIFKKYESGFAISHLYANKVGAHTPIQETWAEARSLHNKDIMFGVFDGNSGSACSHVVAKRLFAYLQASLLPKRFLEECINSMAKYDQKIKFLDSFQDRYFFLQDYQNVYEDSYRAFIKELAEEEPMDLEESLKRAFERLDLDMSKEAMDDNTNDKRFLWVAMTGSGATVLHLSGLKATLSTAGDSLVVVGTEDGRSKVLTPEHNVENEKEVKRVLLEHPGEEGLVRDGHLLGALTALRSFGNFRYKWDKDMITRFLVPHYGESVVPERSLTPPYITASPDIGSYTICPEDKFIVIASDGIWDIFPPEKVVNIILNHQPVHQAVKLLTAPYKKFQQVRSILRKEDFKEEVEVMDSPATQLILEGLISATKLLQLPDKFVRNVRDDMTVLILYIDQNFVKVHANEQESVKYKDSEYVKSEFII</sequence>
<accession>A0A9P0HFM9</accession>
<protein>
    <recommendedName>
        <fullName evidence="1">PPM-type phosphatase domain-containing protein</fullName>
    </recommendedName>
</protein>
<feature type="domain" description="PPM-type phosphatase" evidence="1">
    <location>
        <begin position="46"/>
        <end position="427"/>
    </location>
</feature>
<dbReference type="OrthoDB" id="420076at2759"/>
<evidence type="ECO:0000313" key="3">
    <source>
        <dbReference type="Proteomes" id="UP001152798"/>
    </source>
</evidence>
<dbReference type="Pfam" id="PF00481">
    <property type="entry name" value="PP2C"/>
    <property type="match status" value="1"/>
</dbReference>
<dbReference type="CDD" id="cd00143">
    <property type="entry name" value="PP2Cc"/>
    <property type="match status" value="1"/>
</dbReference>
<dbReference type="EMBL" id="OV725081">
    <property type="protein sequence ID" value="CAH1401146.1"/>
    <property type="molecule type" value="Genomic_DNA"/>
</dbReference>
<dbReference type="SMART" id="SM00332">
    <property type="entry name" value="PP2Cc"/>
    <property type="match status" value="1"/>
</dbReference>
<dbReference type="PROSITE" id="PS51746">
    <property type="entry name" value="PPM_2"/>
    <property type="match status" value="1"/>
</dbReference>
<dbReference type="PANTHER" id="PTHR13832:SF792">
    <property type="entry name" value="GM14286P"/>
    <property type="match status" value="1"/>
</dbReference>
<dbReference type="GO" id="GO:0005739">
    <property type="term" value="C:mitochondrion"/>
    <property type="evidence" value="ECO:0007669"/>
    <property type="project" value="TreeGrafter"/>
</dbReference>
<proteinExistence type="predicted"/>
<evidence type="ECO:0000259" key="1">
    <source>
        <dbReference type="PROSITE" id="PS51746"/>
    </source>
</evidence>